<dbReference type="InterPro" id="IPR029510">
    <property type="entry name" value="Ald_DH_CS_GLU"/>
</dbReference>
<dbReference type="Gene3D" id="3.40.605.10">
    <property type="entry name" value="Aldehyde Dehydrogenase, Chain A, domain 1"/>
    <property type="match status" value="1"/>
</dbReference>
<sequence length="526" mass="58176">MGAVEIPPLQYTPVEEIQSHVSTARKTFNAHKTRDVEYRLVQLRKLYWSVKDHLEEMREALRLDLGRPKFEAELGDTNWVLNDIIFVCRNLENWVKDEKAENIDITFKLMNPKIRKDPLGCVLVIGPFNFPFQLTLGPVIGAIAAGCTVVVKPSEKSSHCAVVIQRIIEAALDPEAYIVVQGGVSETQALLAERWDKIFFTGSANVGRIVCKAAATHMTPIVLELGGLNPAFISRNADPRLVARRLLWGKTLNAGQLCTSQNYMLVERPILPAVVEEFKKAYSEFWPQGTKKDFSRIIDDASFQRIKRMVDNTKGKILLGGTMDEKERFIEPTLVQIDSINDSLVTEESFGPLLTILPVDSLDEAIEIANGVQATPLALYPFGTKAEAEKILSQTRSGGVSINDASLHIPTLEFGGVGESGSGAYRGKASFDVFVHRRAITTSPGWVESALAIRYPPFGKKQDFFIKAGSLTPDFDRNGQKLRLGWLRYLLTLGGGSAKSGVTRATIVAAVAYFALQLLDRRGSRL</sequence>
<dbReference type="CDD" id="cd07135">
    <property type="entry name" value="ALDH_F14-YMR110C"/>
    <property type="match status" value="1"/>
</dbReference>
<dbReference type="InterPro" id="IPR016162">
    <property type="entry name" value="Ald_DH_N"/>
</dbReference>
<keyword evidence="10" id="KW-1185">Reference proteome</keyword>
<dbReference type="SUPFAM" id="SSF53720">
    <property type="entry name" value="ALDH-like"/>
    <property type="match status" value="1"/>
</dbReference>
<evidence type="ECO:0000313" key="9">
    <source>
        <dbReference type="EMBL" id="PYH46787.1"/>
    </source>
</evidence>
<evidence type="ECO:0000256" key="5">
    <source>
        <dbReference type="PIRSR" id="PIRSR036492-1"/>
    </source>
</evidence>
<feature type="domain" description="Aldehyde dehydrogenase" evidence="8">
    <location>
        <begin position="14"/>
        <end position="438"/>
    </location>
</feature>
<accession>A0A318ZJ16</accession>
<dbReference type="PIRSF" id="PIRSF036492">
    <property type="entry name" value="ALDH"/>
    <property type="match status" value="1"/>
</dbReference>
<dbReference type="GO" id="GO:0004029">
    <property type="term" value="F:aldehyde dehydrogenase (NAD+) activity"/>
    <property type="evidence" value="ECO:0007669"/>
    <property type="project" value="TreeGrafter"/>
</dbReference>
<dbReference type="GeneID" id="37075854"/>
<dbReference type="PANTHER" id="PTHR43570">
    <property type="entry name" value="ALDEHYDE DEHYDROGENASE"/>
    <property type="match status" value="1"/>
</dbReference>
<name>A0A318ZJ16_9EURO</name>
<reference evidence="9 10" key="1">
    <citation type="submission" date="2016-12" db="EMBL/GenBank/DDBJ databases">
        <title>The genomes of Aspergillus section Nigri reveals drivers in fungal speciation.</title>
        <authorList>
            <consortium name="DOE Joint Genome Institute"/>
            <person name="Vesth T.C."/>
            <person name="Nybo J."/>
            <person name="Theobald S."/>
            <person name="Brandl J."/>
            <person name="Frisvad J.C."/>
            <person name="Nielsen K.F."/>
            <person name="Lyhne E.K."/>
            <person name="Kogle M.E."/>
            <person name="Kuo A."/>
            <person name="Riley R."/>
            <person name="Clum A."/>
            <person name="Nolan M."/>
            <person name="Lipzen A."/>
            <person name="Salamov A."/>
            <person name="Henrissat B."/>
            <person name="Wiebenga A."/>
            <person name="De Vries R.P."/>
            <person name="Grigoriev I.V."/>
            <person name="Mortensen U.H."/>
            <person name="Andersen M.R."/>
            <person name="Baker S.E."/>
        </authorList>
    </citation>
    <scope>NUCLEOTIDE SEQUENCE [LARGE SCALE GENOMIC DNA]</scope>
    <source>
        <strain evidence="9 10">JOP 1030-1</strain>
    </source>
</reference>
<dbReference type="OrthoDB" id="440325at2759"/>
<dbReference type="Proteomes" id="UP000248349">
    <property type="component" value="Unassembled WGS sequence"/>
</dbReference>
<dbReference type="RefSeq" id="XP_025432769.1">
    <property type="nucleotide sequence ID" value="XM_025574626.1"/>
</dbReference>
<evidence type="ECO:0000259" key="8">
    <source>
        <dbReference type="Pfam" id="PF00171"/>
    </source>
</evidence>
<dbReference type="AlphaFoldDB" id="A0A318ZJ16"/>
<dbReference type="GO" id="GO:0005737">
    <property type="term" value="C:cytoplasm"/>
    <property type="evidence" value="ECO:0007669"/>
    <property type="project" value="TreeGrafter"/>
</dbReference>
<evidence type="ECO:0000256" key="4">
    <source>
        <dbReference type="PIRNR" id="PIRNR036492"/>
    </source>
</evidence>
<evidence type="ECO:0000313" key="10">
    <source>
        <dbReference type="Proteomes" id="UP000248349"/>
    </source>
</evidence>
<proteinExistence type="inferred from homology"/>
<evidence type="ECO:0000256" key="7">
    <source>
        <dbReference type="RuleBase" id="RU003345"/>
    </source>
</evidence>
<organism evidence="9 10">
    <name type="scientific">Aspergillus saccharolyticus JOP 1030-1</name>
    <dbReference type="NCBI Taxonomy" id="1450539"/>
    <lineage>
        <taxon>Eukaryota</taxon>
        <taxon>Fungi</taxon>
        <taxon>Dikarya</taxon>
        <taxon>Ascomycota</taxon>
        <taxon>Pezizomycotina</taxon>
        <taxon>Eurotiomycetes</taxon>
        <taxon>Eurotiomycetidae</taxon>
        <taxon>Eurotiales</taxon>
        <taxon>Aspergillaceae</taxon>
        <taxon>Aspergillus</taxon>
        <taxon>Aspergillus subgen. Circumdati</taxon>
    </lineage>
</organism>
<dbReference type="STRING" id="1450539.A0A318ZJ16"/>
<feature type="active site" evidence="5">
    <location>
        <position position="258"/>
    </location>
</feature>
<evidence type="ECO:0000256" key="1">
    <source>
        <dbReference type="ARBA" id="ARBA00009986"/>
    </source>
</evidence>
<evidence type="ECO:0000256" key="2">
    <source>
        <dbReference type="ARBA" id="ARBA00022746"/>
    </source>
</evidence>
<evidence type="ECO:0000256" key="3">
    <source>
        <dbReference type="ARBA" id="ARBA00023002"/>
    </source>
</evidence>
<dbReference type="GO" id="GO:0016117">
    <property type="term" value="P:carotenoid biosynthetic process"/>
    <property type="evidence" value="ECO:0007669"/>
    <property type="project" value="UniProtKB-KW"/>
</dbReference>
<evidence type="ECO:0000256" key="6">
    <source>
        <dbReference type="PROSITE-ProRule" id="PRU10007"/>
    </source>
</evidence>
<protein>
    <recommendedName>
        <fullName evidence="4">Aldehyde dehydrogenase</fullName>
    </recommendedName>
</protein>
<keyword evidence="3 4" id="KW-0560">Oxidoreductase</keyword>
<gene>
    <name evidence="9" type="ORF">BP01DRAFT_355182</name>
</gene>
<feature type="active site" evidence="5 6">
    <location>
        <position position="224"/>
    </location>
</feature>
<comment type="similarity">
    <text evidence="1 4 7">Belongs to the aldehyde dehydrogenase family.</text>
</comment>
<dbReference type="InterPro" id="IPR016161">
    <property type="entry name" value="Ald_DH/histidinol_DH"/>
</dbReference>
<dbReference type="InterPro" id="IPR015590">
    <property type="entry name" value="Aldehyde_DH_dom"/>
</dbReference>
<dbReference type="EMBL" id="KZ821226">
    <property type="protein sequence ID" value="PYH46787.1"/>
    <property type="molecule type" value="Genomic_DNA"/>
</dbReference>
<dbReference type="InterPro" id="IPR016163">
    <property type="entry name" value="Ald_DH_C"/>
</dbReference>
<keyword evidence="2" id="KW-0125">Carotenoid biosynthesis</keyword>
<dbReference type="Gene3D" id="3.40.309.10">
    <property type="entry name" value="Aldehyde Dehydrogenase, Chain A, domain 2"/>
    <property type="match status" value="1"/>
</dbReference>
<dbReference type="InterPro" id="IPR012394">
    <property type="entry name" value="Aldehyde_DH_NAD(P)"/>
</dbReference>
<dbReference type="Pfam" id="PF00171">
    <property type="entry name" value="Aldedh"/>
    <property type="match status" value="1"/>
</dbReference>
<dbReference type="FunFam" id="3.40.605.10:FF:000004">
    <property type="entry name" value="Aldehyde dehydrogenase"/>
    <property type="match status" value="1"/>
</dbReference>
<dbReference type="GO" id="GO:0006081">
    <property type="term" value="P:aldehyde metabolic process"/>
    <property type="evidence" value="ECO:0007669"/>
    <property type="project" value="InterPro"/>
</dbReference>
<dbReference type="PANTHER" id="PTHR43570:SF11">
    <property type="entry name" value="ALDEHYDE DEHYDROGENASE"/>
    <property type="match status" value="1"/>
</dbReference>
<dbReference type="PROSITE" id="PS00687">
    <property type="entry name" value="ALDEHYDE_DEHYDR_GLU"/>
    <property type="match status" value="1"/>
</dbReference>